<evidence type="ECO:0000313" key="15">
    <source>
        <dbReference type="EMBL" id="AGH95554.1"/>
    </source>
</evidence>
<evidence type="ECO:0000256" key="1">
    <source>
        <dbReference type="ARBA" id="ARBA00001947"/>
    </source>
</evidence>
<feature type="transmembrane region" description="Helical" evidence="13">
    <location>
        <begin position="12"/>
        <end position="31"/>
    </location>
</feature>
<feature type="transmembrane region" description="Helical" evidence="13">
    <location>
        <begin position="182"/>
        <end position="205"/>
    </location>
</feature>
<dbReference type="HOGENOM" id="CLU_086979_0_0_7"/>
<dbReference type="InterPro" id="IPR008915">
    <property type="entry name" value="Peptidase_M50"/>
</dbReference>
<dbReference type="EMBL" id="CP003537">
    <property type="protein sequence ID" value="AGH95554.1"/>
    <property type="molecule type" value="Genomic_DNA"/>
</dbReference>
<dbReference type="PANTHER" id="PTHR35864:SF1">
    <property type="entry name" value="ZINC METALLOPROTEASE YWHC-RELATED"/>
    <property type="match status" value="1"/>
</dbReference>
<keyword evidence="16" id="KW-1185">Reference proteome</keyword>
<keyword evidence="4" id="KW-1003">Cell membrane</keyword>
<reference evidence="15 16" key="1">
    <citation type="journal article" date="2013" name="ISME J.">
        <title>By their genes ye shall know them: genomic signatures of predatory bacteria.</title>
        <authorList>
            <person name="Pasternak Z."/>
            <person name="Pietrokovski S."/>
            <person name="Rotem O."/>
            <person name="Gophna U."/>
            <person name="Lurie-Weinberger M.N."/>
            <person name="Jurkevitch E."/>
        </authorList>
    </citation>
    <scope>NUCLEOTIDE SEQUENCE [LARGE SCALE GENOMIC DNA]</scope>
    <source>
        <strain evidence="15 16">JSS</strain>
    </source>
</reference>
<dbReference type="Pfam" id="PF02163">
    <property type="entry name" value="Peptidase_M50"/>
    <property type="match status" value="1"/>
</dbReference>
<dbReference type="KEGG" id="bex:A11Q_1338"/>
<keyword evidence="8" id="KW-0378">Hydrolase</keyword>
<dbReference type="GO" id="GO:0005886">
    <property type="term" value="C:plasma membrane"/>
    <property type="evidence" value="ECO:0007669"/>
    <property type="project" value="UniProtKB-SubCell"/>
</dbReference>
<comment type="subcellular location">
    <subcellularLocation>
        <location evidence="2">Cell membrane</location>
        <topology evidence="2">Multi-pass membrane protein</topology>
    </subcellularLocation>
</comment>
<evidence type="ECO:0000256" key="9">
    <source>
        <dbReference type="ARBA" id="ARBA00022833"/>
    </source>
</evidence>
<dbReference type="OrthoDB" id="5291252at2"/>
<evidence type="ECO:0000313" key="16">
    <source>
        <dbReference type="Proteomes" id="UP000012040"/>
    </source>
</evidence>
<dbReference type="CDD" id="cd06158">
    <property type="entry name" value="S2P-M50_like_1"/>
    <property type="match status" value="1"/>
</dbReference>
<dbReference type="AlphaFoldDB" id="M4VQX2"/>
<feature type="transmembrane region" description="Helical" evidence="13">
    <location>
        <begin position="132"/>
        <end position="153"/>
    </location>
</feature>
<keyword evidence="7" id="KW-0479">Metal-binding</keyword>
<dbReference type="PATRIC" id="fig|1184267.3.peg.1356"/>
<evidence type="ECO:0000256" key="11">
    <source>
        <dbReference type="ARBA" id="ARBA00023049"/>
    </source>
</evidence>
<keyword evidence="12 13" id="KW-0472">Membrane</keyword>
<proteinExistence type="inferred from homology"/>
<evidence type="ECO:0000256" key="7">
    <source>
        <dbReference type="ARBA" id="ARBA00022723"/>
    </source>
</evidence>
<name>M4VQX2_9BACT</name>
<protein>
    <submittedName>
        <fullName evidence="15">Putative Zn-dependent protease</fullName>
    </submittedName>
</protein>
<dbReference type="Proteomes" id="UP000012040">
    <property type="component" value="Chromosome"/>
</dbReference>
<dbReference type="InterPro" id="IPR044537">
    <property type="entry name" value="Rip2-like"/>
</dbReference>
<dbReference type="GO" id="GO:0006508">
    <property type="term" value="P:proteolysis"/>
    <property type="evidence" value="ECO:0007669"/>
    <property type="project" value="UniProtKB-KW"/>
</dbReference>
<feature type="transmembrane region" description="Helical" evidence="13">
    <location>
        <begin position="52"/>
        <end position="75"/>
    </location>
</feature>
<keyword evidence="5 15" id="KW-0645">Protease</keyword>
<evidence type="ECO:0000256" key="2">
    <source>
        <dbReference type="ARBA" id="ARBA00004651"/>
    </source>
</evidence>
<feature type="domain" description="Peptidase M50" evidence="14">
    <location>
        <begin position="134"/>
        <end position="174"/>
    </location>
</feature>
<dbReference type="GO" id="GO:0008237">
    <property type="term" value="F:metallopeptidase activity"/>
    <property type="evidence" value="ECO:0007669"/>
    <property type="project" value="UniProtKB-KW"/>
</dbReference>
<keyword evidence="10 13" id="KW-1133">Transmembrane helix</keyword>
<feature type="transmembrane region" description="Helical" evidence="13">
    <location>
        <begin position="95"/>
        <end position="120"/>
    </location>
</feature>
<comment type="cofactor">
    <cofactor evidence="1">
        <name>Zn(2+)</name>
        <dbReference type="ChEBI" id="CHEBI:29105"/>
    </cofactor>
</comment>
<evidence type="ECO:0000256" key="5">
    <source>
        <dbReference type="ARBA" id="ARBA00022670"/>
    </source>
</evidence>
<accession>M4VQX2</accession>
<evidence type="ECO:0000259" key="14">
    <source>
        <dbReference type="Pfam" id="PF02163"/>
    </source>
</evidence>
<evidence type="ECO:0000256" key="8">
    <source>
        <dbReference type="ARBA" id="ARBA00022801"/>
    </source>
</evidence>
<dbReference type="RefSeq" id="WP_015470044.1">
    <property type="nucleotide sequence ID" value="NC_020813.1"/>
</dbReference>
<evidence type="ECO:0000256" key="13">
    <source>
        <dbReference type="SAM" id="Phobius"/>
    </source>
</evidence>
<dbReference type="InterPro" id="IPR052348">
    <property type="entry name" value="Metallopeptidase_M50B"/>
</dbReference>
<evidence type="ECO:0000256" key="4">
    <source>
        <dbReference type="ARBA" id="ARBA00022475"/>
    </source>
</evidence>
<evidence type="ECO:0000256" key="3">
    <source>
        <dbReference type="ARBA" id="ARBA00007931"/>
    </source>
</evidence>
<gene>
    <name evidence="15" type="ORF">A11Q_1338</name>
</gene>
<dbReference type="GO" id="GO:0046872">
    <property type="term" value="F:metal ion binding"/>
    <property type="evidence" value="ECO:0007669"/>
    <property type="project" value="UniProtKB-KW"/>
</dbReference>
<dbReference type="PANTHER" id="PTHR35864">
    <property type="entry name" value="ZINC METALLOPROTEASE MJ0611-RELATED"/>
    <property type="match status" value="1"/>
</dbReference>
<keyword evidence="6 13" id="KW-0812">Transmembrane</keyword>
<dbReference type="STRING" id="1184267.A11Q_1338"/>
<organism evidence="15 16">
    <name type="scientific">Pseudobdellovibrio exovorus JSS</name>
    <dbReference type="NCBI Taxonomy" id="1184267"/>
    <lineage>
        <taxon>Bacteria</taxon>
        <taxon>Pseudomonadati</taxon>
        <taxon>Bdellovibrionota</taxon>
        <taxon>Bdellovibrionia</taxon>
        <taxon>Bdellovibrionales</taxon>
        <taxon>Pseudobdellovibrionaceae</taxon>
        <taxon>Pseudobdellovibrio</taxon>
    </lineage>
</organism>
<evidence type="ECO:0000256" key="6">
    <source>
        <dbReference type="ARBA" id="ARBA00022692"/>
    </source>
</evidence>
<keyword evidence="9" id="KW-0862">Zinc</keyword>
<comment type="similarity">
    <text evidence="3">Belongs to the peptidase M50B family.</text>
</comment>
<evidence type="ECO:0000256" key="12">
    <source>
        <dbReference type="ARBA" id="ARBA00023136"/>
    </source>
</evidence>
<evidence type="ECO:0000256" key="10">
    <source>
        <dbReference type="ARBA" id="ARBA00022989"/>
    </source>
</evidence>
<keyword evidence="11" id="KW-0482">Metalloprotease</keyword>
<sequence length="217" mass="24170">MDLVEIGGKLALLYVPFLFALCFHEFAHGLVAKWRGDNTAEQLGRLTLNPMAHADMVGTVLLPMAAIIFKLPIFFGWAKPVPVNPRNLKNVRSDMFWIAIAGPASNVLLAILATVFMFFAIRYGFLGSYSRYVFEIAQTFVLINLFLAIFNMLPIHPLDGGKVLARFLPPSLNYKLEQNEHLSGIILMVLIFTGMLKILSIPVFASFRFLMSFAGAA</sequence>
<dbReference type="eggNOG" id="COG1994">
    <property type="taxonomic scope" value="Bacteria"/>
</dbReference>